<dbReference type="GO" id="GO:0031012">
    <property type="term" value="C:extracellular matrix"/>
    <property type="evidence" value="ECO:0007669"/>
    <property type="project" value="InterPro"/>
</dbReference>
<accession>A0A4R5Y8P4</accession>
<evidence type="ECO:0000256" key="5">
    <source>
        <dbReference type="ARBA" id="ARBA00023049"/>
    </source>
</evidence>
<reference evidence="7 8" key="1">
    <citation type="submission" date="2019-03" db="EMBL/GenBank/DDBJ databases">
        <title>Genome Sequencing and Assembly of Various Microbes Isolated from Partially Reclaimed Soil and Acid Mine Drainage (AMD) Site.</title>
        <authorList>
            <person name="Steinbock B."/>
            <person name="Bechtold R."/>
            <person name="Sevigny J.L."/>
            <person name="Thomas D."/>
            <person name="Cuthill L.R."/>
            <person name="Aveiro Johannsen E.J."/>
            <person name="Thomas K."/>
            <person name="Ghosh A."/>
        </authorList>
    </citation>
    <scope>NUCLEOTIDE SEQUENCE [LARGE SCALE GENOMIC DNA]</scope>
    <source>
        <strain evidence="7 8">S-A1</strain>
    </source>
</reference>
<dbReference type="AlphaFoldDB" id="A0A4R5Y8P4"/>
<dbReference type="PANTHER" id="PTHR10201">
    <property type="entry name" value="MATRIX METALLOPROTEINASE"/>
    <property type="match status" value="1"/>
</dbReference>
<keyword evidence="4" id="KW-0862">Zinc</keyword>
<evidence type="ECO:0000259" key="6">
    <source>
        <dbReference type="SMART" id="SM00235"/>
    </source>
</evidence>
<sequence length="406" mass="43822">MSGPQRIGAAVSAKERTPTTAVAGLDGGGLEVREAQRYLARYGYLSGVERAAADEGRLSEPLEAGLRRFQRFARLHVTGTLTVETLKLMRQPRCPMPDFQPEELGGPGVEDSDPFVFSSNVWDQRNLRWSLQTGTPDLADEAAAVQRAFDSWAAQVPLTFTQVSSGTAAELTVEWLTGDHGDGSPFDGSGGAGFNIYAHAFYPEDGRIHFDEAESWAHSHGSGNVDLESVALHEIGHALGLRHSGLSDAVMYFAINSQRRALHEADIRGIKSRYPPVVAAPGQRAVAVPVWALKNGGGSGTVQVDLGTTRRVLAWGHVTMVDSLNDADRDNAWAIEVFDVDGNRPGGFIFGGEHFGSEEAPCNVYSGAFTGRARRITFRATSIHTFDLDIFGTGNILLLDDLEGIE</sequence>
<name>A0A4R5Y8P4_9MICC</name>
<comment type="caution">
    <text evidence="7">The sequence shown here is derived from an EMBL/GenBank/DDBJ whole genome shotgun (WGS) entry which is preliminary data.</text>
</comment>
<dbReference type="PRINTS" id="PR00138">
    <property type="entry name" value="MATRIXIN"/>
</dbReference>
<gene>
    <name evidence="7" type="ORF">E2R57_00110</name>
</gene>
<keyword evidence="1 7" id="KW-0645">Protease</keyword>
<evidence type="ECO:0000313" key="8">
    <source>
        <dbReference type="Proteomes" id="UP000294621"/>
    </source>
</evidence>
<dbReference type="Proteomes" id="UP000294621">
    <property type="component" value="Unassembled WGS sequence"/>
</dbReference>
<dbReference type="Gene3D" id="3.40.390.10">
    <property type="entry name" value="Collagenase (Catalytic Domain)"/>
    <property type="match status" value="1"/>
</dbReference>
<dbReference type="SUPFAM" id="SSF55486">
    <property type="entry name" value="Metalloproteases ('zincins'), catalytic domain"/>
    <property type="match status" value="1"/>
</dbReference>
<evidence type="ECO:0000256" key="3">
    <source>
        <dbReference type="ARBA" id="ARBA00022801"/>
    </source>
</evidence>
<dbReference type="GO" id="GO:0030198">
    <property type="term" value="P:extracellular matrix organization"/>
    <property type="evidence" value="ECO:0007669"/>
    <property type="project" value="TreeGrafter"/>
</dbReference>
<dbReference type="CDD" id="cd04278">
    <property type="entry name" value="ZnMc_MMP"/>
    <property type="match status" value="1"/>
</dbReference>
<dbReference type="InterPro" id="IPR036365">
    <property type="entry name" value="PGBD-like_sf"/>
</dbReference>
<dbReference type="SUPFAM" id="SSF47090">
    <property type="entry name" value="PGBD-like"/>
    <property type="match status" value="1"/>
</dbReference>
<dbReference type="GO" id="GO:0006508">
    <property type="term" value="P:proteolysis"/>
    <property type="evidence" value="ECO:0007669"/>
    <property type="project" value="UniProtKB-KW"/>
</dbReference>
<dbReference type="GO" id="GO:0008270">
    <property type="term" value="F:zinc ion binding"/>
    <property type="evidence" value="ECO:0007669"/>
    <property type="project" value="InterPro"/>
</dbReference>
<dbReference type="InterPro" id="IPR033739">
    <property type="entry name" value="M10A_MMP"/>
</dbReference>
<dbReference type="GO" id="GO:0030574">
    <property type="term" value="P:collagen catabolic process"/>
    <property type="evidence" value="ECO:0007669"/>
    <property type="project" value="TreeGrafter"/>
</dbReference>
<keyword evidence="2" id="KW-0479">Metal-binding</keyword>
<dbReference type="InterPro" id="IPR024079">
    <property type="entry name" value="MetalloPept_cat_dom_sf"/>
</dbReference>
<feature type="domain" description="Peptidase metallopeptidase" evidence="6">
    <location>
        <begin position="118"/>
        <end position="276"/>
    </location>
</feature>
<dbReference type="InterPro" id="IPR006026">
    <property type="entry name" value="Peptidase_Metallo"/>
</dbReference>
<dbReference type="GO" id="GO:0004222">
    <property type="term" value="F:metalloendopeptidase activity"/>
    <property type="evidence" value="ECO:0007669"/>
    <property type="project" value="InterPro"/>
</dbReference>
<dbReference type="InterPro" id="IPR001818">
    <property type="entry name" value="Pept_M10_metallopeptidase"/>
</dbReference>
<evidence type="ECO:0000256" key="1">
    <source>
        <dbReference type="ARBA" id="ARBA00022670"/>
    </source>
</evidence>
<evidence type="ECO:0000256" key="2">
    <source>
        <dbReference type="ARBA" id="ARBA00022723"/>
    </source>
</evidence>
<dbReference type="Pfam" id="PF01471">
    <property type="entry name" value="PG_binding_1"/>
    <property type="match status" value="1"/>
</dbReference>
<dbReference type="InterPro" id="IPR002477">
    <property type="entry name" value="Peptidoglycan-bd-like"/>
</dbReference>
<organism evidence="7 8">
    <name type="scientific">Arthrobacter nitrophenolicus</name>
    <dbReference type="NCBI Taxonomy" id="683150"/>
    <lineage>
        <taxon>Bacteria</taxon>
        <taxon>Bacillati</taxon>
        <taxon>Actinomycetota</taxon>
        <taxon>Actinomycetes</taxon>
        <taxon>Micrococcales</taxon>
        <taxon>Micrococcaceae</taxon>
        <taxon>Arthrobacter</taxon>
    </lineage>
</organism>
<dbReference type="PANTHER" id="PTHR10201:SF323">
    <property type="entry name" value="MATRIX METALLOPROTEINASE-21"/>
    <property type="match status" value="1"/>
</dbReference>
<dbReference type="OrthoDB" id="5289073at2"/>
<dbReference type="EMBL" id="SMZQ01000001">
    <property type="protein sequence ID" value="TDL41130.1"/>
    <property type="molecule type" value="Genomic_DNA"/>
</dbReference>
<keyword evidence="3" id="KW-0378">Hydrolase</keyword>
<evidence type="ECO:0000313" key="7">
    <source>
        <dbReference type="EMBL" id="TDL41130.1"/>
    </source>
</evidence>
<proteinExistence type="predicted"/>
<protein>
    <submittedName>
        <fullName evidence="7">Matrixin family metalloprotease</fullName>
    </submittedName>
</protein>
<dbReference type="Pfam" id="PF00413">
    <property type="entry name" value="Peptidase_M10"/>
    <property type="match status" value="1"/>
</dbReference>
<dbReference type="InterPro" id="IPR021190">
    <property type="entry name" value="Pept_M10A"/>
</dbReference>
<keyword evidence="5 7" id="KW-0482">Metalloprotease</keyword>
<dbReference type="SMART" id="SM00235">
    <property type="entry name" value="ZnMc"/>
    <property type="match status" value="1"/>
</dbReference>
<evidence type="ECO:0000256" key="4">
    <source>
        <dbReference type="ARBA" id="ARBA00022833"/>
    </source>
</evidence>